<sequence length="112" mass="11601">MRVKSFKFTDSSNNDKNLGGTDVDGTIDHANNTITLELPSGVTMDTGAIANTVTLKPTIVLGGDDTTTVSPNTETSTQFTIDGSTAVEYTVTGADGMTKTYKITVSKASSSG</sequence>
<dbReference type="EMBL" id="AP014564">
    <property type="protein sequence ID" value="BAV94715.1"/>
    <property type="molecule type" value="Genomic_DNA"/>
</dbReference>
<evidence type="ECO:0000313" key="3">
    <source>
        <dbReference type="Proteomes" id="UP000243197"/>
    </source>
</evidence>
<evidence type="ECO:0000256" key="1">
    <source>
        <dbReference type="SAM" id="MobiDB-lite"/>
    </source>
</evidence>
<dbReference type="KEGG" id="ise:JBKA6_0702"/>
<evidence type="ECO:0008006" key="4">
    <source>
        <dbReference type="Google" id="ProtNLM"/>
    </source>
</evidence>
<dbReference type="Gene3D" id="2.60.40.2340">
    <property type="match status" value="1"/>
</dbReference>
<gene>
    <name evidence="2" type="ORF">JBKA6_0702</name>
</gene>
<dbReference type="AlphaFoldDB" id="A0A1J1E9W9"/>
<evidence type="ECO:0000313" key="2">
    <source>
        <dbReference type="EMBL" id="BAV94715.1"/>
    </source>
</evidence>
<dbReference type="Proteomes" id="UP000243197">
    <property type="component" value="Chromosome"/>
</dbReference>
<protein>
    <recommendedName>
        <fullName evidence="4">Cadherin-like beta sandwich domain-containing protein</fullName>
    </recommendedName>
</protein>
<proteinExistence type="predicted"/>
<name>A0A1J1E9W9_9FLAO</name>
<accession>A0A1J1E9W9</accession>
<keyword evidence="3" id="KW-1185">Reference proteome</keyword>
<organism evidence="2 3">
    <name type="scientific">Ichthyobacterium seriolicida</name>
    <dbReference type="NCBI Taxonomy" id="242600"/>
    <lineage>
        <taxon>Bacteria</taxon>
        <taxon>Pseudomonadati</taxon>
        <taxon>Bacteroidota</taxon>
        <taxon>Flavobacteriia</taxon>
        <taxon>Flavobacteriales</taxon>
        <taxon>Ichthyobacteriaceae</taxon>
        <taxon>Ichthyobacterium</taxon>
    </lineage>
</organism>
<reference evidence="2 3" key="1">
    <citation type="submission" date="2014-03" db="EMBL/GenBank/DDBJ databases">
        <title>complete genome sequence of Flavobacteriaceae bacterium JBKA-6.</title>
        <authorList>
            <person name="Takano T."/>
            <person name="Nakamura Y."/>
            <person name="Takuma S."/>
            <person name="Yasuike M."/>
            <person name="Matsuyama T."/>
            <person name="Sakai T."/>
            <person name="Fujiwara A."/>
            <person name="Kimoto K."/>
            <person name="Fukuda Y."/>
            <person name="Kondo H."/>
            <person name="Hirono I."/>
            <person name="Nakayasu C."/>
        </authorList>
    </citation>
    <scope>NUCLEOTIDE SEQUENCE [LARGE SCALE GENOMIC DNA]</scope>
    <source>
        <strain evidence="2 3">JBKA-6</strain>
    </source>
</reference>
<dbReference type="RefSeq" id="WP_096685917.1">
    <property type="nucleotide sequence ID" value="NZ_AP014564.1"/>
</dbReference>
<feature type="region of interest" description="Disordered" evidence="1">
    <location>
        <begin position="1"/>
        <end position="24"/>
    </location>
</feature>